<dbReference type="GO" id="GO:0005524">
    <property type="term" value="F:ATP binding"/>
    <property type="evidence" value="ECO:0007669"/>
    <property type="project" value="UniProtKB-KW"/>
</dbReference>
<dbReference type="OrthoDB" id="10652294at2759"/>
<feature type="chain" id="PRO_5033066244" description="histidine kinase" evidence="10">
    <location>
        <begin position="20"/>
        <end position="922"/>
    </location>
</feature>
<gene>
    <name evidence="12" type="primary">yxjM</name>
    <name evidence="12" type="ORF">SPIL2461_LOCUS155</name>
</gene>
<dbReference type="EC" id="2.7.13.3" evidence="2"/>
<feature type="domain" description="Histidine kinase" evidence="11">
    <location>
        <begin position="730"/>
        <end position="918"/>
    </location>
</feature>
<keyword evidence="9" id="KW-0472">Membrane</keyword>
<feature type="transmembrane region" description="Helical" evidence="9">
    <location>
        <begin position="515"/>
        <end position="535"/>
    </location>
</feature>
<accession>A0A812IRU0</accession>
<keyword evidence="3" id="KW-0597">Phosphoprotein</keyword>
<dbReference type="InterPro" id="IPR011712">
    <property type="entry name" value="Sig_transdc_His_kin_sub3_dim/P"/>
</dbReference>
<keyword evidence="10" id="KW-0732">Signal</keyword>
<dbReference type="SUPFAM" id="SSF55874">
    <property type="entry name" value="ATPase domain of HSP90 chaperone/DNA topoisomerase II/histidine kinase"/>
    <property type="match status" value="1"/>
</dbReference>
<feature type="region of interest" description="Disordered" evidence="8">
    <location>
        <begin position="40"/>
        <end position="71"/>
    </location>
</feature>
<dbReference type="InterPro" id="IPR036890">
    <property type="entry name" value="HATPase_C_sf"/>
</dbReference>
<dbReference type="CDD" id="cd16917">
    <property type="entry name" value="HATPase_UhpB-NarQ-NarX-like"/>
    <property type="match status" value="1"/>
</dbReference>
<evidence type="ECO:0000256" key="7">
    <source>
        <dbReference type="ARBA" id="ARBA00022840"/>
    </source>
</evidence>
<dbReference type="Gene3D" id="2.40.160.10">
    <property type="entry name" value="Porin"/>
    <property type="match status" value="1"/>
</dbReference>
<dbReference type="Pfam" id="PF16956">
    <property type="entry name" value="Porin_7"/>
    <property type="match status" value="1"/>
</dbReference>
<evidence type="ECO:0000256" key="6">
    <source>
        <dbReference type="ARBA" id="ARBA00022777"/>
    </source>
</evidence>
<comment type="caution">
    <text evidence="12">The sequence shown here is derived from an EMBL/GenBank/DDBJ whole genome shotgun (WGS) entry which is preliminary data.</text>
</comment>
<evidence type="ECO:0000256" key="10">
    <source>
        <dbReference type="SAM" id="SignalP"/>
    </source>
</evidence>
<keyword evidence="7" id="KW-0067">ATP-binding</keyword>
<comment type="catalytic activity">
    <reaction evidence="1">
        <text>ATP + protein L-histidine = ADP + protein N-phospho-L-histidine.</text>
        <dbReference type="EC" id="2.7.13.3"/>
    </reaction>
</comment>
<keyword evidence="6" id="KW-0418">Kinase</keyword>
<dbReference type="GO" id="GO:0000155">
    <property type="term" value="F:phosphorelay sensor kinase activity"/>
    <property type="evidence" value="ECO:0007669"/>
    <property type="project" value="InterPro"/>
</dbReference>
<keyword evidence="4" id="KW-0808">Transferase</keyword>
<dbReference type="InterPro" id="IPR050482">
    <property type="entry name" value="Sensor_HK_TwoCompSys"/>
</dbReference>
<dbReference type="InterPro" id="IPR003594">
    <property type="entry name" value="HATPase_dom"/>
</dbReference>
<dbReference type="InterPro" id="IPR031593">
    <property type="entry name" value="Porin_7"/>
</dbReference>
<dbReference type="Pfam" id="PF02518">
    <property type="entry name" value="HATPase_c"/>
    <property type="match status" value="1"/>
</dbReference>
<dbReference type="PROSITE" id="PS50109">
    <property type="entry name" value="HIS_KIN"/>
    <property type="match status" value="1"/>
</dbReference>
<protein>
    <recommendedName>
        <fullName evidence="2">histidine kinase</fullName>
        <ecNumber evidence="2">2.7.13.3</ecNumber>
    </recommendedName>
</protein>
<reference evidence="12" key="1">
    <citation type="submission" date="2021-02" db="EMBL/GenBank/DDBJ databases">
        <authorList>
            <person name="Dougan E. K."/>
            <person name="Rhodes N."/>
            <person name="Thang M."/>
            <person name="Chan C."/>
        </authorList>
    </citation>
    <scope>NUCLEOTIDE SEQUENCE</scope>
</reference>
<feature type="transmembrane region" description="Helical" evidence="9">
    <location>
        <begin position="663"/>
        <end position="681"/>
    </location>
</feature>
<dbReference type="GO" id="GO:0046983">
    <property type="term" value="F:protein dimerization activity"/>
    <property type="evidence" value="ECO:0007669"/>
    <property type="project" value="InterPro"/>
</dbReference>
<name>A0A812IRU0_SYMPI</name>
<evidence type="ECO:0000256" key="2">
    <source>
        <dbReference type="ARBA" id="ARBA00012438"/>
    </source>
</evidence>
<dbReference type="GO" id="GO:0016020">
    <property type="term" value="C:membrane"/>
    <property type="evidence" value="ECO:0007669"/>
    <property type="project" value="InterPro"/>
</dbReference>
<feature type="compositionally biased region" description="Pro residues" evidence="8">
    <location>
        <begin position="55"/>
        <end position="65"/>
    </location>
</feature>
<dbReference type="InterPro" id="IPR023614">
    <property type="entry name" value="Porin_dom_sf"/>
</dbReference>
<dbReference type="Proteomes" id="UP000649617">
    <property type="component" value="Unassembled WGS sequence"/>
</dbReference>
<dbReference type="Pfam" id="PF07730">
    <property type="entry name" value="HisKA_3"/>
    <property type="match status" value="1"/>
</dbReference>
<evidence type="ECO:0000256" key="8">
    <source>
        <dbReference type="SAM" id="MobiDB-lite"/>
    </source>
</evidence>
<dbReference type="Gene3D" id="1.20.5.1930">
    <property type="match status" value="1"/>
</dbReference>
<evidence type="ECO:0000256" key="9">
    <source>
        <dbReference type="SAM" id="Phobius"/>
    </source>
</evidence>
<feature type="transmembrane region" description="Helical" evidence="9">
    <location>
        <begin position="571"/>
        <end position="592"/>
    </location>
</feature>
<feature type="transmembrane region" description="Helical" evidence="9">
    <location>
        <begin position="630"/>
        <end position="651"/>
    </location>
</feature>
<feature type="transmembrane region" description="Helical" evidence="9">
    <location>
        <begin position="486"/>
        <end position="508"/>
    </location>
</feature>
<evidence type="ECO:0000256" key="3">
    <source>
        <dbReference type="ARBA" id="ARBA00022553"/>
    </source>
</evidence>
<dbReference type="AlphaFoldDB" id="A0A812IRU0"/>
<dbReference type="SMART" id="SM00387">
    <property type="entry name" value="HATPase_c"/>
    <property type="match status" value="1"/>
</dbReference>
<dbReference type="PANTHER" id="PTHR24421">
    <property type="entry name" value="NITRATE/NITRITE SENSOR PROTEIN NARX-RELATED"/>
    <property type="match status" value="1"/>
</dbReference>
<keyword evidence="5" id="KW-0547">Nucleotide-binding</keyword>
<proteinExistence type="predicted"/>
<feature type="transmembrane region" description="Helical" evidence="9">
    <location>
        <begin position="598"/>
        <end position="618"/>
    </location>
</feature>
<evidence type="ECO:0000256" key="4">
    <source>
        <dbReference type="ARBA" id="ARBA00022679"/>
    </source>
</evidence>
<organism evidence="12 13">
    <name type="scientific">Symbiodinium pilosum</name>
    <name type="common">Dinoflagellate</name>
    <dbReference type="NCBI Taxonomy" id="2952"/>
    <lineage>
        <taxon>Eukaryota</taxon>
        <taxon>Sar</taxon>
        <taxon>Alveolata</taxon>
        <taxon>Dinophyceae</taxon>
        <taxon>Suessiales</taxon>
        <taxon>Symbiodiniaceae</taxon>
        <taxon>Symbiodinium</taxon>
    </lineage>
</organism>
<sequence length="922" mass="101383">MKKIVIILLALGFSSQSHADYRGELGIDYTRGSVGVGSSYSVPDYTPPTGATDPGEPPIDPPPPEFYEGGDDDFSGWTISGQYFLESVDTSQGPLQLAEFLSRASSIGGSYGQLETDDTNIETDMWQVFTRLIVGESLVVEASYGQSDIDTAPGSVDVDMYTVAGGYYIADNTQVRLGYDVEEQQLYDFERWLIDITHVQQMENGMTWQAHALIATVTVDADFGRDDDGSDLELAFKWFFNHNFGIGADYQMSDRDFSGDRDAYQLWASYFPTDKISVTLSYYDEENDEFDVDSDGVVVGGKPGFVTRFVGGLRLAGCLVLWLVAGHAVAEVPTDVVVRDAHLYIGDAPPQDQLLYQPIQFTDYWTRSRRQQGVNGVYQLQVDVPIGGGAERLPMAVYIANHSGRATVLWDTNVIGRSVPLTGVGTPMVSGPLLLSIPDELLSEGTHELLIEFQGNTTQTNFMRSPQVLPLYDIEAKFVSKKLTLVYLPVSLGVLSMMFALVFYAAYYKDAAAGGVSWLVIGLVASAFSVLGLYVSVPDPWAEWLGRARPVAFHFSFLCFWLALRKMGGAAGKWFISLLLFAYLVFAVLTLTVDAAQVYMVAVLWTPLTYVLGLYVLYQAVRLASRPPRRIYALLPLALVPVTIVHDALGIGAGGEFWADQALTIYNPPLFAFALILMLVARTRMQQTDLRILNAQLEQRVQEKHAELEANYEKISAAEQREAVLSERERMVREMHDGLGNQLVSTLAMVESGQFSSAEVEEALRDALDDLRIMVHSLDQQETDLLGLLAIVRERLEPRLARQGLRFNWQVEDLPDIAPLDPEGAGHVLRIVQESLTNIIKHAHAETILIATRIDGDRRCLIIEDDGCGGGDFVAAAGGGRGLVHMRERAAQLGGELEVTAGTGGKGTRVTLCLPVVQPDTS</sequence>
<evidence type="ECO:0000259" key="11">
    <source>
        <dbReference type="PROSITE" id="PS50109"/>
    </source>
</evidence>
<dbReference type="SUPFAM" id="SSF56935">
    <property type="entry name" value="Porins"/>
    <property type="match status" value="2"/>
</dbReference>
<keyword evidence="9" id="KW-1133">Transmembrane helix</keyword>
<evidence type="ECO:0000313" key="13">
    <source>
        <dbReference type="Proteomes" id="UP000649617"/>
    </source>
</evidence>
<evidence type="ECO:0000313" key="12">
    <source>
        <dbReference type="EMBL" id="CAE7149639.1"/>
    </source>
</evidence>
<dbReference type="EMBL" id="CAJNIZ010000001">
    <property type="protein sequence ID" value="CAE7149639.1"/>
    <property type="molecule type" value="Genomic_DNA"/>
</dbReference>
<feature type="signal peptide" evidence="10">
    <location>
        <begin position="1"/>
        <end position="19"/>
    </location>
</feature>
<keyword evidence="13" id="KW-1185">Reference proteome</keyword>
<dbReference type="PANTHER" id="PTHR24421:SF10">
    <property type="entry name" value="NITRATE_NITRITE SENSOR PROTEIN NARQ"/>
    <property type="match status" value="1"/>
</dbReference>
<keyword evidence="9" id="KW-0812">Transmembrane</keyword>
<dbReference type="Gene3D" id="3.30.565.10">
    <property type="entry name" value="Histidine kinase-like ATPase, C-terminal domain"/>
    <property type="match status" value="1"/>
</dbReference>
<evidence type="ECO:0000256" key="1">
    <source>
        <dbReference type="ARBA" id="ARBA00000085"/>
    </source>
</evidence>
<feature type="transmembrane region" description="Helical" evidence="9">
    <location>
        <begin position="547"/>
        <end position="564"/>
    </location>
</feature>
<evidence type="ECO:0000256" key="5">
    <source>
        <dbReference type="ARBA" id="ARBA00022741"/>
    </source>
</evidence>
<dbReference type="InterPro" id="IPR005467">
    <property type="entry name" value="His_kinase_dom"/>
</dbReference>